<name>A0A137P7N0_CONC2</name>
<evidence type="ECO:0000259" key="1">
    <source>
        <dbReference type="PROSITE" id="PS51038"/>
    </source>
</evidence>
<dbReference type="InterPro" id="IPR001025">
    <property type="entry name" value="BAH_dom"/>
</dbReference>
<dbReference type="Proteomes" id="UP000070444">
    <property type="component" value="Unassembled WGS sequence"/>
</dbReference>
<accession>A0A137P7N0</accession>
<organism evidence="2 3">
    <name type="scientific">Conidiobolus coronatus (strain ATCC 28846 / CBS 209.66 / NRRL 28638)</name>
    <name type="common">Delacroixia coronata</name>
    <dbReference type="NCBI Taxonomy" id="796925"/>
    <lineage>
        <taxon>Eukaryota</taxon>
        <taxon>Fungi</taxon>
        <taxon>Fungi incertae sedis</taxon>
        <taxon>Zoopagomycota</taxon>
        <taxon>Entomophthoromycotina</taxon>
        <taxon>Entomophthoromycetes</taxon>
        <taxon>Entomophthorales</taxon>
        <taxon>Ancylistaceae</taxon>
        <taxon>Conidiobolus</taxon>
    </lineage>
</organism>
<dbReference type="Gene3D" id="2.30.30.490">
    <property type="match status" value="1"/>
</dbReference>
<protein>
    <recommendedName>
        <fullName evidence="1">BAH domain-containing protein</fullName>
    </recommendedName>
</protein>
<dbReference type="PROSITE" id="PS51038">
    <property type="entry name" value="BAH"/>
    <property type="match status" value="1"/>
</dbReference>
<dbReference type="AlphaFoldDB" id="A0A137P7N0"/>
<evidence type="ECO:0000313" key="2">
    <source>
        <dbReference type="EMBL" id="KXN71008.1"/>
    </source>
</evidence>
<dbReference type="EMBL" id="KQ964487">
    <property type="protein sequence ID" value="KXN71008.1"/>
    <property type="molecule type" value="Genomic_DNA"/>
</dbReference>
<dbReference type="InterPro" id="IPR043151">
    <property type="entry name" value="BAH_sf"/>
</dbReference>
<sequence length="340" mass="38183">MDNTANLQQAIPIDSQNNVQANAGVANNTYDINSFEVPASNVKLNSKSFTINSERYMAGTFCLVRADQPNQPPHIVLIFKPKLTNLPNHFQGIGLLRPETLADKITNYTFKPNELVVTKKQSTWSHTKVIDKCFVYTFDHALKGEPVGAEGKMKFLVNLEFVENKGLFKKIEDTKKFSPKDNPRAFKPAMKLPGQSFKTGAVAGKLNKFQSPTNFGFEFGKSQLNGVQNLAQNPQSFIPQLPKNLPESLQIKSRAQIRETLPTLTNDDTKSHYQKICKTLGLIPETMRNEFPQNGQNEVVWYPTPPLNTSFKSHRKLGGGVRHSLKYLKFREARKAANSS</sequence>
<reference evidence="2 3" key="1">
    <citation type="journal article" date="2015" name="Genome Biol. Evol.">
        <title>Phylogenomic analyses indicate that early fungi evolved digesting cell walls of algal ancestors of land plants.</title>
        <authorList>
            <person name="Chang Y."/>
            <person name="Wang S."/>
            <person name="Sekimoto S."/>
            <person name="Aerts A.L."/>
            <person name="Choi C."/>
            <person name="Clum A."/>
            <person name="LaButti K.M."/>
            <person name="Lindquist E.A."/>
            <person name="Yee Ngan C."/>
            <person name="Ohm R.A."/>
            <person name="Salamov A.A."/>
            <person name="Grigoriev I.V."/>
            <person name="Spatafora J.W."/>
            <person name="Berbee M.L."/>
        </authorList>
    </citation>
    <scope>NUCLEOTIDE SEQUENCE [LARGE SCALE GENOMIC DNA]</scope>
    <source>
        <strain evidence="2 3">NRRL 28638</strain>
    </source>
</reference>
<gene>
    <name evidence="2" type="ORF">CONCODRAFT_84950</name>
</gene>
<feature type="domain" description="BAH" evidence="1">
    <location>
        <begin position="54"/>
        <end position="172"/>
    </location>
</feature>
<keyword evidence="3" id="KW-1185">Reference proteome</keyword>
<dbReference type="GO" id="GO:0003682">
    <property type="term" value="F:chromatin binding"/>
    <property type="evidence" value="ECO:0007669"/>
    <property type="project" value="InterPro"/>
</dbReference>
<dbReference type="Pfam" id="PF01426">
    <property type="entry name" value="BAH"/>
    <property type="match status" value="1"/>
</dbReference>
<evidence type="ECO:0000313" key="3">
    <source>
        <dbReference type="Proteomes" id="UP000070444"/>
    </source>
</evidence>
<proteinExistence type="predicted"/>